<sequence length="105" mass="10430">MPSLLLATTPVTCSHEAPVVPVPGVEQTVLKVNGVPVAVLPMYTGATVTGCPQQPVPCATAAAPLTGISTALRVNGQPALLLTLTGLTNAGTYKAQGPPSSVTSV</sequence>
<dbReference type="RefSeq" id="WP_323447322.1">
    <property type="nucleotide sequence ID" value="NZ_BSBI01000004.1"/>
</dbReference>
<evidence type="ECO:0000313" key="1">
    <source>
        <dbReference type="EMBL" id="GLF95281.1"/>
    </source>
</evidence>
<name>A0ABQ5NY50_9ACTN</name>
<dbReference type="EMBL" id="BSBI01000004">
    <property type="protein sequence ID" value="GLF95281.1"/>
    <property type="molecule type" value="Genomic_DNA"/>
</dbReference>
<reference evidence="1 2" key="1">
    <citation type="submission" date="2022-10" db="EMBL/GenBank/DDBJ databases">
        <title>Draft genome sequence of Streptomyces sp. YSPA8.</title>
        <authorList>
            <person name="Moriuchi R."/>
            <person name="Dohra H."/>
            <person name="Yamamura H."/>
            <person name="Kodani S."/>
        </authorList>
    </citation>
    <scope>NUCLEOTIDE SEQUENCE [LARGE SCALE GENOMIC DNA]</scope>
    <source>
        <strain evidence="1 2">YSPA8</strain>
    </source>
</reference>
<organism evidence="1 2">
    <name type="scientific">Streptomyces yaizuensis</name>
    <dbReference type="NCBI Taxonomy" id="2989713"/>
    <lineage>
        <taxon>Bacteria</taxon>
        <taxon>Bacillati</taxon>
        <taxon>Actinomycetota</taxon>
        <taxon>Actinomycetes</taxon>
        <taxon>Kitasatosporales</taxon>
        <taxon>Streptomycetaceae</taxon>
        <taxon>Streptomyces</taxon>
    </lineage>
</organism>
<dbReference type="Proteomes" id="UP001291653">
    <property type="component" value="Unassembled WGS sequence"/>
</dbReference>
<gene>
    <name evidence="1" type="ORF">SYYSPA8_13310</name>
</gene>
<proteinExistence type="predicted"/>
<keyword evidence="2" id="KW-1185">Reference proteome</keyword>
<evidence type="ECO:0000313" key="2">
    <source>
        <dbReference type="Proteomes" id="UP001291653"/>
    </source>
</evidence>
<accession>A0ABQ5NY50</accession>
<protein>
    <submittedName>
        <fullName evidence="1">Uncharacterized protein</fullName>
    </submittedName>
</protein>
<comment type="caution">
    <text evidence="1">The sequence shown here is derived from an EMBL/GenBank/DDBJ whole genome shotgun (WGS) entry which is preliminary data.</text>
</comment>